<proteinExistence type="predicted"/>
<dbReference type="GO" id="GO:0005634">
    <property type="term" value="C:nucleus"/>
    <property type="evidence" value="ECO:0007669"/>
    <property type="project" value="InterPro"/>
</dbReference>
<evidence type="ECO:0000313" key="4">
    <source>
        <dbReference type="Proteomes" id="UP001163046"/>
    </source>
</evidence>
<evidence type="ECO:0000256" key="1">
    <source>
        <dbReference type="SAM" id="MobiDB-lite"/>
    </source>
</evidence>
<dbReference type="GO" id="GO:0000012">
    <property type="term" value="P:single strand break repair"/>
    <property type="evidence" value="ECO:0007669"/>
    <property type="project" value="InterPro"/>
</dbReference>
<dbReference type="OrthoDB" id="5964500at2759"/>
<feature type="compositionally biased region" description="Polar residues" evidence="1">
    <location>
        <begin position="161"/>
        <end position="181"/>
    </location>
</feature>
<feature type="region of interest" description="Disordered" evidence="1">
    <location>
        <begin position="156"/>
        <end position="192"/>
    </location>
</feature>
<dbReference type="SUPFAM" id="SSF49785">
    <property type="entry name" value="Galactose-binding domain-like"/>
    <property type="match status" value="1"/>
</dbReference>
<evidence type="ECO:0000259" key="2">
    <source>
        <dbReference type="Pfam" id="PF01834"/>
    </source>
</evidence>
<dbReference type="EMBL" id="MU825874">
    <property type="protein sequence ID" value="KAJ7387299.1"/>
    <property type="molecule type" value="Genomic_DNA"/>
</dbReference>
<dbReference type="PANTHER" id="PTHR11370:SF4">
    <property type="entry name" value="DNA-REPAIR PROTEIN XRCC1 N-TERMINAL DOMAIN-CONTAINING PROTEIN"/>
    <property type="match status" value="1"/>
</dbReference>
<organism evidence="3 4">
    <name type="scientific">Desmophyllum pertusum</name>
    <dbReference type="NCBI Taxonomy" id="174260"/>
    <lineage>
        <taxon>Eukaryota</taxon>
        <taxon>Metazoa</taxon>
        <taxon>Cnidaria</taxon>
        <taxon>Anthozoa</taxon>
        <taxon>Hexacorallia</taxon>
        <taxon>Scleractinia</taxon>
        <taxon>Caryophylliina</taxon>
        <taxon>Caryophylliidae</taxon>
        <taxon>Desmophyllum</taxon>
    </lineage>
</organism>
<comment type="caution">
    <text evidence="3">The sequence shown here is derived from an EMBL/GenBank/DDBJ whole genome shotgun (WGS) entry which is preliminary data.</text>
</comment>
<dbReference type="Gene3D" id="2.60.120.260">
    <property type="entry name" value="Galactose-binding domain-like"/>
    <property type="match status" value="1"/>
</dbReference>
<dbReference type="FunFam" id="2.60.120.260:FF:000025">
    <property type="entry name" value="DNA repair protein XRCC1 isoform X1"/>
    <property type="match status" value="1"/>
</dbReference>
<feature type="domain" description="DNA-repair protein Xrcc1 N-terminal" evidence="2">
    <location>
        <begin position="1"/>
        <end position="152"/>
    </location>
</feature>
<accession>A0A9X0D722</accession>
<protein>
    <submittedName>
        <fullName evidence="3">Short transient receptor putative channel 2-like</fullName>
    </submittedName>
</protein>
<evidence type="ECO:0000313" key="3">
    <source>
        <dbReference type="EMBL" id="KAJ7387299.1"/>
    </source>
</evidence>
<keyword evidence="3" id="KW-0675">Receptor</keyword>
<dbReference type="GO" id="GO:0006284">
    <property type="term" value="P:base-excision repair"/>
    <property type="evidence" value="ECO:0007669"/>
    <property type="project" value="TreeGrafter"/>
</dbReference>
<dbReference type="Pfam" id="PF01834">
    <property type="entry name" value="XRCC1_N"/>
    <property type="match status" value="1"/>
</dbReference>
<dbReference type="PANTHER" id="PTHR11370">
    <property type="entry name" value="DNA-REPAIR PROTEIN XRCC1"/>
    <property type="match status" value="1"/>
</dbReference>
<keyword evidence="4" id="KW-1185">Reference proteome</keyword>
<dbReference type="GO" id="GO:0003684">
    <property type="term" value="F:damaged DNA binding"/>
    <property type="evidence" value="ECO:0007669"/>
    <property type="project" value="InterPro"/>
</dbReference>
<dbReference type="AlphaFoldDB" id="A0A9X0D722"/>
<dbReference type="InterPro" id="IPR008979">
    <property type="entry name" value="Galactose-bd-like_sf"/>
</dbReference>
<dbReference type="Proteomes" id="UP001163046">
    <property type="component" value="Unassembled WGS sequence"/>
</dbReference>
<dbReference type="InterPro" id="IPR002706">
    <property type="entry name" value="Xrcc1_N"/>
</dbReference>
<sequence length="206" mass="22584">MAPLTFSFVVRFSSEDAIFKAGNLCNGKADATGAWKCAKEDTNCGSIEAEFQLEKASYISHIDIGNCGSAFIEILVGNSMWPPDKPFVTLLPSATLMNPPECKNWIKTHAVRMFNHNAFYKPALASQWDRIRVICRQPYRQDKQFGLSFMRMGSVPDDAKSPSSSPEGVCGKTSTTTSGQPSDEENDEDGVMRLKKASGLMDVLGV</sequence>
<name>A0A9X0D722_9CNID</name>
<gene>
    <name evidence="3" type="primary">XRCC1_1</name>
    <name evidence="3" type="ORF">OS493_004280</name>
</gene>
<reference evidence="3" key="1">
    <citation type="submission" date="2023-01" db="EMBL/GenBank/DDBJ databases">
        <title>Genome assembly of the deep-sea coral Lophelia pertusa.</title>
        <authorList>
            <person name="Herrera S."/>
            <person name="Cordes E."/>
        </authorList>
    </citation>
    <scope>NUCLEOTIDE SEQUENCE</scope>
    <source>
        <strain evidence="3">USNM1676648</strain>
        <tissue evidence="3">Polyp</tissue>
    </source>
</reference>